<dbReference type="GO" id="GO:0008270">
    <property type="term" value="F:zinc ion binding"/>
    <property type="evidence" value="ECO:0007669"/>
    <property type="project" value="UniProtKB-KW"/>
</dbReference>
<reference evidence="8" key="1">
    <citation type="submission" date="2011-02" db="EMBL/GenBank/DDBJ databases">
        <title>The Genome Sequence of Capsaspora owczarzaki ATCC 30864.</title>
        <authorList>
            <person name="Russ C."/>
            <person name="Cuomo C."/>
            <person name="Burger G."/>
            <person name="Gray M.W."/>
            <person name="Holland P.W.H."/>
            <person name="King N."/>
            <person name="Lang F.B.F."/>
            <person name="Roger A.J."/>
            <person name="Ruiz-Trillo I."/>
            <person name="Young S.K."/>
            <person name="Zeng Q."/>
            <person name="Gargeya S."/>
            <person name="Alvarado L."/>
            <person name="Berlin A."/>
            <person name="Chapman S.B."/>
            <person name="Chen Z."/>
            <person name="Freedman E."/>
            <person name="Gellesch M."/>
            <person name="Goldberg J."/>
            <person name="Griggs A."/>
            <person name="Gujja S."/>
            <person name="Heilman E."/>
            <person name="Heiman D."/>
            <person name="Howarth C."/>
            <person name="Mehta T."/>
            <person name="Neiman D."/>
            <person name="Pearson M."/>
            <person name="Roberts A."/>
            <person name="Saif S."/>
            <person name="Shea T."/>
            <person name="Shenoy N."/>
            <person name="Sisk P."/>
            <person name="Stolte C."/>
            <person name="Sykes S."/>
            <person name="White J."/>
            <person name="Yandava C."/>
            <person name="Haas B."/>
            <person name="Nusbaum C."/>
            <person name="Birren B."/>
        </authorList>
    </citation>
    <scope>NUCLEOTIDE SEQUENCE</scope>
    <source>
        <strain evidence="8">ATCC 30864</strain>
    </source>
</reference>
<dbReference type="InterPro" id="IPR052113">
    <property type="entry name" value="FYVE-type_Zinc_Finger"/>
</dbReference>
<organism evidence="7 8">
    <name type="scientific">Capsaspora owczarzaki (strain ATCC 30864)</name>
    <dbReference type="NCBI Taxonomy" id="595528"/>
    <lineage>
        <taxon>Eukaryota</taxon>
        <taxon>Filasterea</taxon>
        <taxon>Capsaspora</taxon>
    </lineage>
</organism>
<evidence type="ECO:0000256" key="1">
    <source>
        <dbReference type="ARBA" id="ARBA00022723"/>
    </source>
</evidence>
<dbReference type="PANTHER" id="PTHR39490">
    <property type="entry name" value="ARRESTIN DOMAIN-CONTAINING PROTEIN D"/>
    <property type="match status" value="1"/>
</dbReference>
<evidence type="ECO:0000256" key="3">
    <source>
        <dbReference type="ARBA" id="ARBA00022833"/>
    </source>
</evidence>
<dbReference type="SUPFAM" id="SSF57903">
    <property type="entry name" value="FYVE/PHD zinc finger"/>
    <property type="match status" value="1"/>
</dbReference>
<dbReference type="Proteomes" id="UP000008743">
    <property type="component" value="Unassembled WGS sequence"/>
</dbReference>
<dbReference type="PROSITE" id="PS50178">
    <property type="entry name" value="ZF_FYVE"/>
    <property type="match status" value="1"/>
</dbReference>
<dbReference type="PhylomeDB" id="A0A0D2VMW2"/>
<dbReference type="InterPro" id="IPR011011">
    <property type="entry name" value="Znf_FYVE_PHD"/>
</dbReference>
<dbReference type="Pfam" id="PF01363">
    <property type="entry name" value="FYVE"/>
    <property type="match status" value="1"/>
</dbReference>
<evidence type="ECO:0000256" key="5">
    <source>
        <dbReference type="SAM" id="MobiDB-lite"/>
    </source>
</evidence>
<dbReference type="AlphaFoldDB" id="A0A0D2VMW2"/>
<sequence length="288" mass="32086">MTATTNYAQLDARDSLTHFDDTHGGLGARNNGHDSDDDDVPGGGSAAATGKVLVYGRGGQRWMNPDERPTPFQLEEPGWRADTTCNACMACNEGFSFFVRRHHCRRCGDLFCSSCCENELQVMRLGYQDPVRVCKACKPKVERENEFFRLYLKVIQKGDVFDLHRGNSAIPVLLQLSSTERDLVITQLKTDPDTRKRSIDTSSSAIVESLPIEALVEVRQVRRQPNAAGDRADTFVLKFSSGGEFEFSCEDKKQRAVWTTSLRRALEVLLAREFAATPIKAMAAEDAL</sequence>
<dbReference type="InterPro" id="IPR017455">
    <property type="entry name" value="Znf_FYVE-rel"/>
</dbReference>
<dbReference type="Gene3D" id="3.30.40.10">
    <property type="entry name" value="Zinc/RING finger domain, C3HC4 (zinc finger)"/>
    <property type="match status" value="1"/>
</dbReference>
<dbReference type="PANTHER" id="PTHR39490:SF8">
    <property type="entry name" value="ZINC FINGER FYVE DOMAIN-CONTAINING PROTEIN 21"/>
    <property type="match status" value="1"/>
</dbReference>
<evidence type="ECO:0000256" key="4">
    <source>
        <dbReference type="PROSITE-ProRule" id="PRU00091"/>
    </source>
</evidence>
<protein>
    <recommendedName>
        <fullName evidence="6">FYVE-type domain-containing protein</fullName>
    </recommendedName>
</protein>
<proteinExistence type="predicted"/>
<dbReference type="InterPro" id="IPR000306">
    <property type="entry name" value="Znf_FYVE"/>
</dbReference>
<dbReference type="SMART" id="SM00064">
    <property type="entry name" value="FYVE"/>
    <property type="match status" value="1"/>
</dbReference>
<dbReference type="InParanoid" id="A0A0D2VMW2"/>
<evidence type="ECO:0000313" key="7">
    <source>
        <dbReference type="EMBL" id="KJE91537.1"/>
    </source>
</evidence>
<dbReference type="EMBL" id="KE346362">
    <property type="protein sequence ID" value="KJE91537.1"/>
    <property type="molecule type" value="Genomic_DNA"/>
</dbReference>
<keyword evidence="3" id="KW-0862">Zinc</keyword>
<accession>A0A0D2VMW2</accession>
<evidence type="ECO:0000313" key="8">
    <source>
        <dbReference type="Proteomes" id="UP000008743"/>
    </source>
</evidence>
<dbReference type="eggNOG" id="ENOG502QRR6">
    <property type="taxonomic scope" value="Eukaryota"/>
</dbReference>
<evidence type="ECO:0000259" key="6">
    <source>
        <dbReference type="PROSITE" id="PS50178"/>
    </source>
</evidence>
<feature type="domain" description="FYVE-type" evidence="6">
    <location>
        <begin position="82"/>
        <end position="142"/>
    </location>
</feature>
<keyword evidence="1" id="KW-0479">Metal-binding</keyword>
<gene>
    <name evidence="7" type="ORF">CAOG_002665</name>
</gene>
<evidence type="ECO:0000256" key="2">
    <source>
        <dbReference type="ARBA" id="ARBA00022771"/>
    </source>
</evidence>
<dbReference type="OrthoDB" id="10018316at2759"/>
<dbReference type="InterPro" id="IPR013083">
    <property type="entry name" value="Znf_RING/FYVE/PHD"/>
</dbReference>
<dbReference type="SUPFAM" id="SSF50729">
    <property type="entry name" value="PH domain-like"/>
    <property type="match status" value="1"/>
</dbReference>
<keyword evidence="2 4" id="KW-0863">Zinc-finger</keyword>
<feature type="region of interest" description="Disordered" evidence="5">
    <location>
        <begin position="21"/>
        <end position="43"/>
    </location>
</feature>
<dbReference type="RefSeq" id="XP_004349415.1">
    <property type="nucleotide sequence ID" value="XM_004349365.2"/>
</dbReference>
<keyword evidence="8" id="KW-1185">Reference proteome</keyword>
<name>A0A0D2VMW2_CAPO3</name>